<dbReference type="Proteomes" id="UP000266673">
    <property type="component" value="Unassembled WGS sequence"/>
</dbReference>
<evidence type="ECO:0000256" key="4">
    <source>
        <dbReference type="SAM" id="MobiDB-lite"/>
    </source>
</evidence>
<evidence type="ECO:0000313" key="6">
    <source>
        <dbReference type="EMBL" id="RIB22614.1"/>
    </source>
</evidence>
<evidence type="ECO:0000313" key="7">
    <source>
        <dbReference type="Proteomes" id="UP000266673"/>
    </source>
</evidence>
<evidence type="ECO:0000259" key="5">
    <source>
        <dbReference type="PROSITE" id="PS50118"/>
    </source>
</evidence>
<dbReference type="InterPro" id="IPR050140">
    <property type="entry name" value="SRY-related_HMG-box_TF-like"/>
</dbReference>
<evidence type="ECO:0000256" key="2">
    <source>
        <dbReference type="ARBA" id="ARBA00023163"/>
    </source>
</evidence>
<feature type="compositionally biased region" description="Polar residues" evidence="4">
    <location>
        <begin position="211"/>
        <end position="220"/>
    </location>
</feature>
<keyword evidence="3" id="KW-0539">Nucleus</keyword>
<comment type="caution">
    <text evidence="6">The sequence shown here is derived from an EMBL/GenBank/DDBJ whole genome shotgun (WGS) entry which is preliminary data.</text>
</comment>
<dbReference type="GO" id="GO:0005634">
    <property type="term" value="C:nucleus"/>
    <property type="evidence" value="ECO:0007669"/>
    <property type="project" value="UniProtKB-UniRule"/>
</dbReference>
<dbReference type="GO" id="GO:0000978">
    <property type="term" value="F:RNA polymerase II cis-regulatory region sequence-specific DNA binding"/>
    <property type="evidence" value="ECO:0007669"/>
    <property type="project" value="TreeGrafter"/>
</dbReference>
<keyword evidence="7" id="KW-1185">Reference proteome</keyword>
<evidence type="ECO:0000256" key="1">
    <source>
        <dbReference type="ARBA" id="ARBA00023125"/>
    </source>
</evidence>
<organism evidence="6 7">
    <name type="scientific">Gigaspora rosea</name>
    <dbReference type="NCBI Taxonomy" id="44941"/>
    <lineage>
        <taxon>Eukaryota</taxon>
        <taxon>Fungi</taxon>
        <taxon>Fungi incertae sedis</taxon>
        <taxon>Mucoromycota</taxon>
        <taxon>Glomeromycotina</taxon>
        <taxon>Glomeromycetes</taxon>
        <taxon>Diversisporales</taxon>
        <taxon>Gigasporaceae</taxon>
        <taxon>Gigaspora</taxon>
    </lineage>
</organism>
<evidence type="ECO:0000256" key="3">
    <source>
        <dbReference type="PROSITE-ProRule" id="PRU00267"/>
    </source>
</evidence>
<dbReference type="SUPFAM" id="SSF47095">
    <property type="entry name" value="HMG-box"/>
    <property type="match status" value="1"/>
</dbReference>
<keyword evidence="1 3" id="KW-0238">DNA-binding</keyword>
<keyword evidence="2" id="KW-0804">Transcription</keyword>
<dbReference type="GO" id="GO:0000122">
    <property type="term" value="P:negative regulation of transcription by RNA polymerase II"/>
    <property type="evidence" value="ECO:0007669"/>
    <property type="project" value="TreeGrafter"/>
</dbReference>
<dbReference type="STRING" id="44941.A0A397VJI7"/>
<reference evidence="6 7" key="1">
    <citation type="submission" date="2018-06" db="EMBL/GenBank/DDBJ databases">
        <title>Comparative genomics reveals the genomic features of Rhizophagus irregularis, R. cerebriforme, R. diaphanum and Gigaspora rosea, and their symbiotic lifestyle signature.</title>
        <authorList>
            <person name="Morin E."/>
            <person name="San Clemente H."/>
            <person name="Chen E.C.H."/>
            <person name="De La Providencia I."/>
            <person name="Hainaut M."/>
            <person name="Kuo A."/>
            <person name="Kohler A."/>
            <person name="Murat C."/>
            <person name="Tang N."/>
            <person name="Roy S."/>
            <person name="Loubradou J."/>
            <person name="Henrissat B."/>
            <person name="Grigoriev I.V."/>
            <person name="Corradi N."/>
            <person name="Roux C."/>
            <person name="Martin F.M."/>
        </authorList>
    </citation>
    <scope>NUCLEOTIDE SEQUENCE [LARGE SCALE GENOMIC DNA]</scope>
    <source>
        <strain evidence="6 7">DAOM 194757</strain>
    </source>
</reference>
<feature type="region of interest" description="Disordered" evidence="4">
    <location>
        <begin position="202"/>
        <end position="230"/>
    </location>
</feature>
<dbReference type="EMBL" id="QKWP01000301">
    <property type="protein sequence ID" value="RIB22614.1"/>
    <property type="molecule type" value="Genomic_DNA"/>
</dbReference>
<dbReference type="PANTHER" id="PTHR10270">
    <property type="entry name" value="SOX TRANSCRIPTION FACTOR"/>
    <property type="match status" value="1"/>
</dbReference>
<accession>A0A397VJI7</accession>
<proteinExistence type="predicted"/>
<dbReference type="GO" id="GO:0030154">
    <property type="term" value="P:cell differentiation"/>
    <property type="evidence" value="ECO:0007669"/>
    <property type="project" value="TreeGrafter"/>
</dbReference>
<feature type="DNA-binding region" description="HMG box" evidence="3">
    <location>
        <begin position="129"/>
        <end position="200"/>
    </location>
</feature>
<dbReference type="Pfam" id="PF00505">
    <property type="entry name" value="HMG_box"/>
    <property type="match status" value="1"/>
</dbReference>
<dbReference type="InterPro" id="IPR009071">
    <property type="entry name" value="HMG_box_dom"/>
</dbReference>
<dbReference type="Gene3D" id="1.10.30.10">
    <property type="entry name" value="High mobility group box domain"/>
    <property type="match status" value="1"/>
</dbReference>
<gene>
    <name evidence="6" type="ORF">C2G38_2075147</name>
</gene>
<dbReference type="GO" id="GO:0001228">
    <property type="term" value="F:DNA-binding transcription activator activity, RNA polymerase II-specific"/>
    <property type="evidence" value="ECO:0007669"/>
    <property type="project" value="TreeGrafter"/>
</dbReference>
<feature type="domain" description="HMG box" evidence="5">
    <location>
        <begin position="129"/>
        <end position="200"/>
    </location>
</feature>
<dbReference type="CDD" id="cd01389">
    <property type="entry name" value="HMG-box_ROX1-like"/>
    <property type="match status" value="1"/>
</dbReference>
<dbReference type="AlphaFoldDB" id="A0A397VJI7"/>
<name>A0A397VJI7_9GLOM</name>
<dbReference type="OrthoDB" id="6247875at2759"/>
<sequence length="309" mass="35994">MLAFSPFIEPSQESFCPQSLSNNLNNSTYSCATSPLISDYENKFFGNNNNNNNNSKNSTIMLSTGSDCENELPHHSTTISTESNKKYSDKEFKEAKRVMKLLNLFPPPCTAEQFFHKNPPSPPDDKGKVKRPCNKFIIFRKVAHDQKKETSKLMNFNERTFSKYIGIIWDHLVTSDEKNHYTKLASKVKELHKAKYPSYKYKPKRDKATWKQYSPSSNQKKQNRKTKSQPVYSQIDDINTNVQQIQSTQGVYNFELPVVEFNNQNQYIVPDNIQNQYIDSDNIQNQYIASNDIQDDNIQYTNNYFFNYL</sequence>
<dbReference type="InterPro" id="IPR036910">
    <property type="entry name" value="HMG_box_dom_sf"/>
</dbReference>
<dbReference type="PROSITE" id="PS50118">
    <property type="entry name" value="HMG_BOX_2"/>
    <property type="match status" value="1"/>
</dbReference>
<dbReference type="PANTHER" id="PTHR10270:SF161">
    <property type="entry name" value="SEX-DETERMINING REGION Y PROTEIN"/>
    <property type="match status" value="1"/>
</dbReference>
<protein>
    <recommendedName>
        <fullName evidence="5">HMG box domain-containing protein</fullName>
    </recommendedName>
</protein>